<sequence length="718" mass="83528">MATVTHHKIPVENWLGSNSYTGKRVCHKLSQTLPKFDELKQTLGIPLTELIFEYGIPDIVTRQQGDDERDDELEGAKKPLWASPSEQLQEKLKLKIPIIRRGQQVLCYQNVLDIGEEVERELQRKNEEEIERRTQEIYKEIKEEFDREIDRIRDRLKRDMFELYTLRLKQIFCKLWKEFEDHITERENILLAEAEKDKNEAVNVVRKSMEEELLCAVEKLENNYKLRSDFIAEWDRNQIHEEYLEKINMYNNKWTDLVNQAEESEKVKLAAIADNLRTVYQLNLLEVIAAERDLANRMIEDTALYFIQRIHDLQKQVKKLFTTLIETNEQLKINRLEFISWKCLLTDVVGQFQKFVNYVLLAVPGDAEYLLSLEKLLERREQTFAERMKAVGEITEDIYPMPSWEKLSIPETIESEHMSVVIQSIMEFILYRGMVEVTKKRPHEGVVVKEKKRRSSASTSTLTLISSVSSSVSFSVVSELSTTISLAASSQCICTTDKSFASRRVCPQHMDKQFWGEGIDYEMEQIEEELANDFISELSDMDGEAIMDHLIYGDIWYLGSRRGVNDEWDPDALLFKKDWLDESELFGEELDEYELYGEYSSIISPTVITEYLQSLQTGQEFASGTSTISLETQYLDSDFISSTSIDLGRCEDGTLIRTKSAMELEAERFAKKCADLKFMGTDFPPTPKDKETFVQGRILSILDIMRVHPKLHNILVEP</sequence>
<proteinExistence type="predicted"/>
<name>A0A224XJF1_9HEMI</name>
<protein>
    <submittedName>
        <fullName evidence="1">Putative e3 ubiquitin-protein ligase bre1-like 2</fullName>
    </submittedName>
</protein>
<dbReference type="AlphaFoldDB" id="A0A224XJF1"/>
<reference evidence="1" key="1">
    <citation type="journal article" date="2018" name="PLoS Negl. Trop. Dis.">
        <title>An insight into the salivary gland and fat body transcriptome of Panstrongylus lignarius (Hemiptera: Heteroptera), the main vector of Chagas disease in Peru.</title>
        <authorList>
            <person name="Nevoa J.C."/>
            <person name="Mendes M.T."/>
            <person name="da Silva M.V."/>
            <person name="Soares S.C."/>
            <person name="Oliveira C.J.F."/>
            <person name="Ribeiro J.M.C."/>
        </authorList>
    </citation>
    <scope>NUCLEOTIDE SEQUENCE</scope>
</reference>
<accession>A0A224XJF1</accession>
<evidence type="ECO:0000313" key="1">
    <source>
        <dbReference type="EMBL" id="JAW08590.1"/>
    </source>
</evidence>
<organism evidence="1">
    <name type="scientific">Panstrongylus lignarius</name>
    <dbReference type="NCBI Taxonomy" id="156445"/>
    <lineage>
        <taxon>Eukaryota</taxon>
        <taxon>Metazoa</taxon>
        <taxon>Ecdysozoa</taxon>
        <taxon>Arthropoda</taxon>
        <taxon>Hexapoda</taxon>
        <taxon>Insecta</taxon>
        <taxon>Pterygota</taxon>
        <taxon>Neoptera</taxon>
        <taxon>Paraneoptera</taxon>
        <taxon>Hemiptera</taxon>
        <taxon>Heteroptera</taxon>
        <taxon>Panheteroptera</taxon>
        <taxon>Cimicomorpha</taxon>
        <taxon>Reduviidae</taxon>
        <taxon>Triatominae</taxon>
        <taxon>Panstrongylus</taxon>
    </lineage>
</organism>
<dbReference type="EMBL" id="GFTR01007836">
    <property type="protein sequence ID" value="JAW08590.1"/>
    <property type="molecule type" value="Transcribed_RNA"/>
</dbReference>